<evidence type="ECO:0000256" key="5">
    <source>
        <dbReference type="ARBA" id="ARBA00023274"/>
    </source>
</evidence>
<keyword evidence="5" id="KW-0687">Ribonucleoprotein</keyword>
<dbReference type="AlphaFoldDB" id="A0A382FRT4"/>
<proteinExistence type="inferred from homology"/>
<gene>
    <name evidence="7" type="ORF">METZ01_LOCUS218652</name>
</gene>
<dbReference type="Gene3D" id="3.30.160.20">
    <property type="match status" value="1"/>
</dbReference>
<organism evidence="7">
    <name type="scientific">marine metagenome</name>
    <dbReference type="NCBI Taxonomy" id="408172"/>
    <lineage>
        <taxon>unclassified sequences</taxon>
        <taxon>metagenomes</taxon>
        <taxon>ecological metagenomes</taxon>
    </lineage>
</organism>
<dbReference type="NCBIfam" id="TIGR01021">
    <property type="entry name" value="rpsE_bact"/>
    <property type="match status" value="1"/>
</dbReference>
<evidence type="ECO:0000313" key="7">
    <source>
        <dbReference type="EMBL" id="SVB65798.1"/>
    </source>
</evidence>
<evidence type="ECO:0000256" key="1">
    <source>
        <dbReference type="ARBA" id="ARBA00008945"/>
    </source>
</evidence>
<evidence type="ECO:0000256" key="2">
    <source>
        <dbReference type="ARBA" id="ARBA00022730"/>
    </source>
</evidence>
<dbReference type="InterPro" id="IPR020568">
    <property type="entry name" value="Ribosomal_Su5_D2-typ_SF"/>
</dbReference>
<feature type="non-terminal residue" evidence="7">
    <location>
        <position position="1"/>
    </location>
</feature>
<dbReference type="InterPro" id="IPR000851">
    <property type="entry name" value="Ribosomal_uS5"/>
</dbReference>
<dbReference type="GO" id="GO:0006412">
    <property type="term" value="P:translation"/>
    <property type="evidence" value="ECO:0007669"/>
    <property type="project" value="InterPro"/>
</dbReference>
<dbReference type="GO" id="GO:0019843">
    <property type="term" value="F:rRNA binding"/>
    <property type="evidence" value="ECO:0007669"/>
    <property type="project" value="UniProtKB-KW"/>
</dbReference>
<keyword evidence="4" id="KW-0689">Ribosomal protein</keyword>
<dbReference type="InterPro" id="IPR014721">
    <property type="entry name" value="Ribsml_uS5_D2-typ_fold_subgr"/>
</dbReference>
<dbReference type="HAMAP" id="MF_01307_B">
    <property type="entry name" value="Ribosomal_uS5_B"/>
    <property type="match status" value="1"/>
</dbReference>
<name>A0A382FRT4_9ZZZZ</name>
<dbReference type="InterPro" id="IPR013810">
    <property type="entry name" value="Ribosomal_uS5_N"/>
</dbReference>
<dbReference type="InterPro" id="IPR005324">
    <property type="entry name" value="Ribosomal_uS5_C"/>
</dbReference>
<dbReference type="GO" id="GO:0003735">
    <property type="term" value="F:structural constituent of ribosome"/>
    <property type="evidence" value="ECO:0007669"/>
    <property type="project" value="InterPro"/>
</dbReference>
<dbReference type="InterPro" id="IPR018192">
    <property type="entry name" value="Ribosomal_uS5_N_CS"/>
</dbReference>
<dbReference type="PANTHER" id="PTHR48277:SF1">
    <property type="entry name" value="MITOCHONDRIAL RIBOSOMAL PROTEIN S5"/>
    <property type="match status" value="1"/>
</dbReference>
<dbReference type="SUPFAM" id="SSF54768">
    <property type="entry name" value="dsRNA-binding domain-like"/>
    <property type="match status" value="1"/>
</dbReference>
<dbReference type="Pfam" id="PF00333">
    <property type="entry name" value="Ribosomal_S5"/>
    <property type="match status" value="1"/>
</dbReference>
<dbReference type="PANTHER" id="PTHR48277">
    <property type="entry name" value="MITOCHONDRIAL RIBOSOMAL PROTEIN S5"/>
    <property type="match status" value="1"/>
</dbReference>
<keyword evidence="3" id="KW-0694">RNA-binding</keyword>
<evidence type="ECO:0000256" key="3">
    <source>
        <dbReference type="ARBA" id="ARBA00022884"/>
    </source>
</evidence>
<dbReference type="Gene3D" id="3.30.230.10">
    <property type="match status" value="1"/>
</dbReference>
<dbReference type="FunFam" id="3.30.230.10:FF:000002">
    <property type="entry name" value="30S ribosomal protein S5"/>
    <property type="match status" value="1"/>
</dbReference>
<dbReference type="Pfam" id="PF03719">
    <property type="entry name" value="Ribosomal_S5_C"/>
    <property type="match status" value="1"/>
</dbReference>
<protein>
    <recommendedName>
        <fullName evidence="6">S5 DRBM domain-containing protein</fullName>
    </recommendedName>
</protein>
<dbReference type="SUPFAM" id="SSF54211">
    <property type="entry name" value="Ribosomal protein S5 domain 2-like"/>
    <property type="match status" value="1"/>
</dbReference>
<comment type="similarity">
    <text evidence="1">Belongs to the universal ribosomal protein uS5 family.</text>
</comment>
<dbReference type="GO" id="GO:0005737">
    <property type="term" value="C:cytoplasm"/>
    <property type="evidence" value="ECO:0007669"/>
    <property type="project" value="UniProtKB-ARBA"/>
</dbReference>
<sequence length="176" mass="18387">VAKADSRLRSDSSGSELSEVVVQNSIKRVSHVRKGGRRFSFNATVVVGDRNGRVGVGAGKAGEIAEAIRKGTEAAKKNVVEIPVTDGTIPHQIVGRFGAAKILFKPASPGTGVIASGGTRIVLELAGVHDILTKSVGSNNVQNSIKATIEALVQLRSAEMVARERGVPVESLRAWG</sequence>
<dbReference type="InterPro" id="IPR005712">
    <property type="entry name" value="Ribosomal_uS5_bac-type"/>
</dbReference>
<evidence type="ECO:0000256" key="4">
    <source>
        <dbReference type="ARBA" id="ARBA00022980"/>
    </source>
</evidence>
<keyword evidence="2" id="KW-0699">rRNA-binding</keyword>
<dbReference type="GO" id="GO:0015935">
    <property type="term" value="C:small ribosomal subunit"/>
    <property type="evidence" value="ECO:0007669"/>
    <property type="project" value="InterPro"/>
</dbReference>
<dbReference type="PROSITE" id="PS50881">
    <property type="entry name" value="S5_DSRBD"/>
    <property type="match status" value="1"/>
</dbReference>
<feature type="domain" description="S5 DRBM" evidence="6">
    <location>
        <begin position="26"/>
        <end position="82"/>
    </location>
</feature>
<reference evidence="7" key="1">
    <citation type="submission" date="2018-05" db="EMBL/GenBank/DDBJ databases">
        <authorList>
            <person name="Lanie J.A."/>
            <person name="Ng W.-L."/>
            <person name="Kazmierczak K.M."/>
            <person name="Andrzejewski T.M."/>
            <person name="Davidsen T.M."/>
            <person name="Wayne K.J."/>
            <person name="Tettelin H."/>
            <person name="Glass J.I."/>
            <person name="Rusch D."/>
            <person name="Podicherti R."/>
            <person name="Tsui H.-C.T."/>
            <person name="Winkler M.E."/>
        </authorList>
    </citation>
    <scope>NUCLEOTIDE SEQUENCE</scope>
</reference>
<dbReference type="PROSITE" id="PS00585">
    <property type="entry name" value="RIBOSOMAL_S5"/>
    <property type="match status" value="1"/>
</dbReference>
<accession>A0A382FRT4</accession>
<evidence type="ECO:0000259" key="6">
    <source>
        <dbReference type="PROSITE" id="PS50881"/>
    </source>
</evidence>
<dbReference type="EMBL" id="UINC01051526">
    <property type="protein sequence ID" value="SVB65798.1"/>
    <property type="molecule type" value="Genomic_DNA"/>
</dbReference>